<dbReference type="InterPro" id="IPR036364">
    <property type="entry name" value="SEA_dom_sf"/>
</dbReference>
<proteinExistence type="predicted"/>
<dbReference type="PANTHER" id="PTHR14672:SF1">
    <property type="entry name" value="MUCIN-16"/>
    <property type="match status" value="1"/>
</dbReference>
<reference evidence="3" key="1">
    <citation type="submission" date="2025-08" db="UniProtKB">
        <authorList>
            <consortium name="RefSeq"/>
        </authorList>
    </citation>
    <scope>IDENTIFICATION</scope>
    <source>
        <tissue evidence="3">Spleen</tissue>
    </source>
</reference>
<keyword evidence="2" id="KW-1185">Reference proteome</keyword>
<organism evidence="2 3">
    <name type="scientific">Phascolarctos cinereus</name>
    <name type="common">Koala</name>
    <dbReference type="NCBI Taxonomy" id="38626"/>
    <lineage>
        <taxon>Eukaryota</taxon>
        <taxon>Metazoa</taxon>
        <taxon>Chordata</taxon>
        <taxon>Craniata</taxon>
        <taxon>Vertebrata</taxon>
        <taxon>Euteleostomi</taxon>
        <taxon>Mammalia</taxon>
        <taxon>Metatheria</taxon>
        <taxon>Diprotodontia</taxon>
        <taxon>Phascolarctidae</taxon>
        <taxon>Phascolarctos</taxon>
    </lineage>
</organism>
<dbReference type="PANTHER" id="PTHR14672">
    <property type="entry name" value="MUCIN-16"/>
    <property type="match status" value="1"/>
</dbReference>
<feature type="domain" description="SEA" evidence="1">
    <location>
        <begin position="1"/>
        <end position="84"/>
    </location>
</feature>
<evidence type="ECO:0000313" key="3">
    <source>
        <dbReference type="RefSeq" id="XP_020836443.1"/>
    </source>
</evidence>
<dbReference type="RefSeq" id="XP_020836443.1">
    <property type="nucleotide sequence ID" value="XM_020980784.1"/>
</dbReference>
<dbReference type="PROSITE" id="PS50024">
    <property type="entry name" value="SEA"/>
    <property type="match status" value="1"/>
</dbReference>
<dbReference type="Proteomes" id="UP000515140">
    <property type="component" value="Unplaced"/>
</dbReference>
<evidence type="ECO:0000259" key="1">
    <source>
        <dbReference type="PROSITE" id="PS50024"/>
    </source>
</evidence>
<dbReference type="KEGG" id="pcw:110204666"/>
<dbReference type="InterPro" id="IPR000082">
    <property type="entry name" value="SEA_dom"/>
</dbReference>
<sequence length="154" mass="17230">MQKTWGTQVLTNSTLQRGTFSSRPMKKRFAAGVDSLCTHHIVPANPVLDREKVYWELSRETHGITRLGPYALDKDSLYLDGYNEHRLVKPTASNYCAIQFHHQPSVGPKPCSLPDPRGSAVTTLIPATSVSLTICQHHSPWPQPGGIHLEFHHQ</sequence>
<protein>
    <submittedName>
        <fullName evidence="3">Mucin-16-like</fullName>
    </submittedName>
</protein>
<dbReference type="AlphaFoldDB" id="A0A6P5JSU4"/>
<evidence type="ECO:0000313" key="2">
    <source>
        <dbReference type="Proteomes" id="UP000515140"/>
    </source>
</evidence>
<name>A0A6P5JSU4_PHACI</name>
<accession>A0A6P5JSU4</accession>
<gene>
    <name evidence="3" type="primary">LOC110204666</name>
</gene>
<dbReference type="InParanoid" id="A0A6P5JSU4"/>
<dbReference type="Gene3D" id="3.30.70.960">
    <property type="entry name" value="SEA domain"/>
    <property type="match status" value="1"/>
</dbReference>
<dbReference type="InterPro" id="IPR028850">
    <property type="entry name" value="MUC16"/>
</dbReference>
<dbReference type="GeneID" id="110204666"/>
<dbReference type="SUPFAM" id="SSF82671">
    <property type="entry name" value="SEA domain"/>
    <property type="match status" value="1"/>
</dbReference>